<dbReference type="PANTHER" id="PTHR36566:SF1">
    <property type="entry name" value="PYRIDINIUM-3,5-BISTHIOCARBOXYLIC ACID MONONUCLEOTIDE NICKEL INSERTION PROTEIN"/>
    <property type="match status" value="1"/>
</dbReference>
<keyword evidence="4" id="KW-1185">Reference proteome</keyword>
<dbReference type="HAMAP" id="MF_01074">
    <property type="entry name" value="LarC"/>
    <property type="match status" value="1"/>
</dbReference>
<dbReference type="RefSeq" id="WP_106457217.1">
    <property type="nucleotide sequence ID" value="NZ_PXOH01000012.1"/>
</dbReference>
<dbReference type="Gene3D" id="3.30.70.1380">
    <property type="entry name" value="Transcriptional regulatory protein pf0864 domain like"/>
    <property type="match status" value="1"/>
</dbReference>
<dbReference type="AlphaFoldDB" id="A0A2T1LX83"/>
<keyword evidence="2" id="KW-0456">Lyase</keyword>
<dbReference type="Pfam" id="PF01969">
    <property type="entry name" value="Ni_insertion"/>
    <property type="match status" value="1"/>
</dbReference>
<name>A0A2T1LX83_9CHRO</name>
<sequence>MKKIAYLDCPSGIAGDMCLGALVDVGVPLEYLQEQLKQLSIEREYHLWAEIVKQHGQKGTKVHVDLTFDESHHHRHLEDIEYIIQHASLPPKVTQWSLKIFHQLAVAEGEVHGIPPEKVHFHEVGATDAIVDIVGTCIGLDWLGVDEVYCSAMPTGGGTVKAAHGRLSVPVPAVLKLWQSRQVPIYSNGIEAELVTPTGAAIATALSVQFGPPPAMNLLKVGLGAGTKVFSIPNLLRLWILGSTSHHSTHKEKITVLETQIDDLNPQAIGYLYDVLFDAGALDVFTQAISMKKSRPGFLLTVICPPEKITLCEAIIFRETTTLGIRRLTQERSFLARDIHFVNTEYGRIRVKVAQKDQEILNIQPEYEDCAAIARKYNLPWRIVHQMALQAWDQSFSNNTV</sequence>
<evidence type="ECO:0000256" key="2">
    <source>
        <dbReference type="HAMAP-Rule" id="MF_01074"/>
    </source>
</evidence>
<dbReference type="Gene3D" id="3.10.20.300">
    <property type="entry name" value="mk0293 like domain"/>
    <property type="match status" value="1"/>
</dbReference>
<dbReference type="OrthoDB" id="9765625at2"/>
<organism evidence="3 4">
    <name type="scientific">Aphanothece hegewaldii CCALA 016</name>
    <dbReference type="NCBI Taxonomy" id="2107694"/>
    <lineage>
        <taxon>Bacteria</taxon>
        <taxon>Bacillati</taxon>
        <taxon>Cyanobacteriota</taxon>
        <taxon>Cyanophyceae</taxon>
        <taxon>Oscillatoriophycideae</taxon>
        <taxon>Chroococcales</taxon>
        <taxon>Aphanothecaceae</taxon>
        <taxon>Aphanothece</taxon>
    </lineage>
</organism>
<gene>
    <name evidence="3" type="ORF">C7H19_12510</name>
</gene>
<proteinExistence type="inferred from homology"/>
<dbReference type="GO" id="GO:0016829">
    <property type="term" value="F:lyase activity"/>
    <property type="evidence" value="ECO:0007669"/>
    <property type="project" value="UniProtKB-UniRule"/>
</dbReference>
<accession>A0A2T1LX83</accession>
<dbReference type="GO" id="GO:0016151">
    <property type="term" value="F:nickel cation binding"/>
    <property type="evidence" value="ECO:0007669"/>
    <property type="project" value="UniProtKB-UniRule"/>
</dbReference>
<evidence type="ECO:0000313" key="3">
    <source>
        <dbReference type="EMBL" id="PSF36786.1"/>
    </source>
</evidence>
<comment type="caution">
    <text evidence="3">The sequence shown here is derived from an EMBL/GenBank/DDBJ whole genome shotgun (WGS) entry which is preliminary data.</text>
</comment>
<protein>
    <recommendedName>
        <fullName evidence="2">Putative nickel insertion protein</fullName>
    </recommendedName>
</protein>
<reference evidence="3 4" key="1">
    <citation type="submission" date="2018-03" db="EMBL/GenBank/DDBJ databases">
        <title>The ancient ancestry and fast evolution of plastids.</title>
        <authorList>
            <person name="Moore K.R."/>
            <person name="Magnabosco C."/>
            <person name="Momper L."/>
            <person name="Gold D.A."/>
            <person name="Bosak T."/>
            <person name="Fournier G.P."/>
        </authorList>
    </citation>
    <scope>NUCLEOTIDE SEQUENCE [LARGE SCALE GENOMIC DNA]</scope>
    <source>
        <strain evidence="3 4">CCALA 016</strain>
    </source>
</reference>
<dbReference type="InterPro" id="IPR002822">
    <property type="entry name" value="Ni_insertion"/>
</dbReference>
<keyword evidence="1 2" id="KW-0533">Nickel</keyword>
<evidence type="ECO:0000313" key="4">
    <source>
        <dbReference type="Proteomes" id="UP000239001"/>
    </source>
</evidence>
<comment type="similarity">
    <text evidence="2">Belongs to the LarC family.</text>
</comment>
<reference evidence="3 4" key="2">
    <citation type="submission" date="2018-03" db="EMBL/GenBank/DDBJ databases">
        <authorList>
            <person name="Keele B.F."/>
        </authorList>
    </citation>
    <scope>NUCLEOTIDE SEQUENCE [LARGE SCALE GENOMIC DNA]</scope>
    <source>
        <strain evidence="3 4">CCALA 016</strain>
    </source>
</reference>
<dbReference type="PANTHER" id="PTHR36566">
    <property type="entry name" value="NICKEL INSERTION PROTEIN-RELATED"/>
    <property type="match status" value="1"/>
</dbReference>
<dbReference type="Proteomes" id="UP000239001">
    <property type="component" value="Unassembled WGS sequence"/>
</dbReference>
<dbReference type="EMBL" id="PXOH01000012">
    <property type="protein sequence ID" value="PSF36786.1"/>
    <property type="molecule type" value="Genomic_DNA"/>
</dbReference>
<dbReference type="NCBIfam" id="TIGR00299">
    <property type="entry name" value="nickel pincer cofactor biosynthesis protein LarC"/>
    <property type="match status" value="1"/>
</dbReference>
<evidence type="ECO:0000256" key="1">
    <source>
        <dbReference type="ARBA" id="ARBA00022596"/>
    </source>
</evidence>